<dbReference type="KEGG" id="nte:NEUTE1DRAFT117542"/>
<proteinExistence type="predicted"/>
<dbReference type="GeneID" id="20823323"/>
<evidence type="ECO:0000313" key="3">
    <source>
        <dbReference type="Proteomes" id="UP000008065"/>
    </source>
</evidence>
<feature type="region of interest" description="Disordered" evidence="1">
    <location>
        <begin position="1"/>
        <end position="33"/>
    </location>
</feature>
<protein>
    <submittedName>
        <fullName evidence="2">Uncharacterized protein</fullName>
    </submittedName>
</protein>
<dbReference type="VEuPathDB" id="FungiDB:NEUTE1DRAFT_117542"/>
<dbReference type="EMBL" id="GL891305">
    <property type="protein sequence ID" value="EGO56960.1"/>
    <property type="molecule type" value="Genomic_DNA"/>
</dbReference>
<dbReference type="HOGENOM" id="CLU_2838175_0_0_1"/>
<dbReference type="AlphaFoldDB" id="F8MNJ2"/>
<reference evidence="3" key="1">
    <citation type="journal article" date="2011" name="Genetics">
        <title>Massive changes in genome architecture accompany the transition to self-fertility in the filamentous fungus Neurospora tetrasperma.</title>
        <authorList>
            <person name="Ellison C.E."/>
            <person name="Stajich J.E."/>
            <person name="Jacobson D.J."/>
            <person name="Natvig D.O."/>
            <person name="Lapidus A."/>
            <person name="Foster B."/>
            <person name="Aerts A."/>
            <person name="Riley R."/>
            <person name="Lindquist E.A."/>
            <person name="Grigoriev I.V."/>
            <person name="Taylor J.W."/>
        </authorList>
    </citation>
    <scope>NUCLEOTIDE SEQUENCE [LARGE SCALE GENOMIC DNA]</scope>
    <source>
        <strain evidence="3">FGSC 2508 / P0657</strain>
    </source>
</reference>
<feature type="non-terminal residue" evidence="2">
    <location>
        <position position="66"/>
    </location>
</feature>
<dbReference type="RefSeq" id="XP_009852501.1">
    <property type="nucleotide sequence ID" value="XM_009854199.1"/>
</dbReference>
<dbReference type="Proteomes" id="UP000008065">
    <property type="component" value="Unassembled WGS sequence"/>
</dbReference>
<sequence length="66" mass="7189">MAWPRSMNGLGKNNRSEPVPSGSGSGFPVHPGRIVRVTKQKHKRVGEEWNNKPTQTVSVAHGQGKT</sequence>
<gene>
    <name evidence="2" type="ORF">NEUTE1DRAFT_117542</name>
</gene>
<accession>F8MNJ2</accession>
<evidence type="ECO:0000313" key="2">
    <source>
        <dbReference type="EMBL" id="EGO56960.1"/>
    </source>
</evidence>
<evidence type="ECO:0000256" key="1">
    <source>
        <dbReference type="SAM" id="MobiDB-lite"/>
    </source>
</evidence>
<keyword evidence="3" id="KW-1185">Reference proteome</keyword>
<name>F8MNJ2_NEUT8</name>
<organism evidence="2 3">
    <name type="scientific">Neurospora tetrasperma (strain FGSC 2508 / ATCC MYA-4615 / P0657)</name>
    <dbReference type="NCBI Taxonomy" id="510951"/>
    <lineage>
        <taxon>Eukaryota</taxon>
        <taxon>Fungi</taxon>
        <taxon>Dikarya</taxon>
        <taxon>Ascomycota</taxon>
        <taxon>Pezizomycotina</taxon>
        <taxon>Sordariomycetes</taxon>
        <taxon>Sordariomycetidae</taxon>
        <taxon>Sordariales</taxon>
        <taxon>Sordariaceae</taxon>
        <taxon>Neurospora</taxon>
    </lineage>
</organism>